<feature type="compositionally biased region" description="Polar residues" evidence="1">
    <location>
        <begin position="127"/>
        <end position="137"/>
    </location>
</feature>
<dbReference type="PANTHER" id="PTHR33095:SF81">
    <property type="entry name" value="OS07G0619500 PROTEIN"/>
    <property type="match status" value="1"/>
</dbReference>
<proteinExistence type="predicted"/>
<gene>
    <name evidence="2" type="ORF">GIB67_003110</name>
</gene>
<feature type="compositionally biased region" description="Basic and acidic residues" evidence="1">
    <location>
        <begin position="160"/>
        <end position="173"/>
    </location>
</feature>
<feature type="compositionally biased region" description="Polar residues" evidence="1">
    <location>
        <begin position="278"/>
        <end position="289"/>
    </location>
</feature>
<name>A0A7J7N6B0_9MAGN</name>
<dbReference type="AlphaFoldDB" id="A0A7J7N6B0"/>
<feature type="region of interest" description="Disordered" evidence="1">
    <location>
        <begin position="67"/>
        <end position="90"/>
    </location>
</feature>
<feature type="region of interest" description="Disordered" evidence="1">
    <location>
        <begin position="265"/>
        <end position="302"/>
    </location>
</feature>
<evidence type="ECO:0000313" key="2">
    <source>
        <dbReference type="EMBL" id="KAF6162564.1"/>
    </source>
</evidence>
<comment type="caution">
    <text evidence="2">The sequence shown here is derived from an EMBL/GenBank/DDBJ whole genome shotgun (WGS) entry which is preliminary data.</text>
</comment>
<sequence length="345" mass="38742">MEVQIPVSPMDFNFDSACSSPYISAPTSPKRFGDLYFSAPTSPTSASAFYDDFNRSLMGNTRGVSTSSVPFDWEEIPGTPKSNKDGDDDFEFDFSGQFDRLSLSADADELFDGGKIKPLKPPPGSMMPQSRKTTPVSQGKKKVFSPKQRKQIDPFAVAIEKTETQERGRERGLHSSSSRSRGRRETRSVSPLKDSEFIYPKKQYQQHQSTKHTSSSSKESSTKPTTSASYFMSYRKWKLKDFLLFRSASEGRGTNKDPFRKFSALSKRSHHHHEDVKNSSFRSTDSSGSMRKKAGPVSAHELHYTANRANSEELRKKTFLPYKQGVFGCLGFNPAVKGFAKNFHI</sequence>
<keyword evidence="3" id="KW-1185">Reference proteome</keyword>
<accession>A0A7J7N6B0</accession>
<evidence type="ECO:0000256" key="1">
    <source>
        <dbReference type="SAM" id="MobiDB-lite"/>
    </source>
</evidence>
<organism evidence="2 3">
    <name type="scientific">Kingdonia uniflora</name>
    <dbReference type="NCBI Taxonomy" id="39325"/>
    <lineage>
        <taxon>Eukaryota</taxon>
        <taxon>Viridiplantae</taxon>
        <taxon>Streptophyta</taxon>
        <taxon>Embryophyta</taxon>
        <taxon>Tracheophyta</taxon>
        <taxon>Spermatophyta</taxon>
        <taxon>Magnoliopsida</taxon>
        <taxon>Ranunculales</taxon>
        <taxon>Circaeasteraceae</taxon>
        <taxon>Kingdonia</taxon>
    </lineage>
</organism>
<dbReference type="Proteomes" id="UP000541444">
    <property type="component" value="Unassembled WGS sequence"/>
</dbReference>
<protein>
    <submittedName>
        <fullName evidence="2">Uncharacterized protein</fullName>
    </submittedName>
</protein>
<dbReference type="OrthoDB" id="667051at2759"/>
<dbReference type="InterPro" id="IPR012442">
    <property type="entry name" value="DUF1645_plant"/>
</dbReference>
<feature type="compositionally biased region" description="Basic residues" evidence="1">
    <location>
        <begin position="139"/>
        <end position="149"/>
    </location>
</feature>
<dbReference type="PANTHER" id="PTHR33095">
    <property type="entry name" value="OS07G0619500 PROTEIN"/>
    <property type="match status" value="1"/>
</dbReference>
<feature type="region of interest" description="Disordered" evidence="1">
    <location>
        <begin position="111"/>
        <end position="225"/>
    </location>
</feature>
<feature type="compositionally biased region" description="Low complexity" evidence="1">
    <location>
        <begin position="201"/>
        <end position="225"/>
    </location>
</feature>
<reference evidence="2 3" key="1">
    <citation type="journal article" date="2020" name="IScience">
        <title>Genome Sequencing of the Endangered Kingdonia uniflora (Circaeasteraceae, Ranunculales) Reveals Potential Mechanisms of Evolutionary Specialization.</title>
        <authorList>
            <person name="Sun Y."/>
            <person name="Deng T."/>
            <person name="Zhang A."/>
            <person name="Moore M.J."/>
            <person name="Landis J.B."/>
            <person name="Lin N."/>
            <person name="Zhang H."/>
            <person name="Zhang X."/>
            <person name="Huang J."/>
            <person name="Zhang X."/>
            <person name="Sun H."/>
            <person name="Wang H."/>
        </authorList>
    </citation>
    <scope>NUCLEOTIDE SEQUENCE [LARGE SCALE GENOMIC DNA]</scope>
    <source>
        <strain evidence="2">TB1705</strain>
        <tissue evidence="2">Leaf</tissue>
    </source>
</reference>
<dbReference type="Pfam" id="PF07816">
    <property type="entry name" value="DUF1645"/>
    <property type="match status" value="1"/>
</dbReference>
<evidence type="ECO:0000313" key="3">
    <source>
        <dbReference type="Proteomes" id="UP000541444"/>
    </source>
</evidence>
<dbReference type="EMBL" id="JACGCM010001019">
    <property type="protein sequence ID" value="KAF6162564.1"/>
    <property type="molecule type" value="Genomic_DNA"/>
</dbReference>